<accession>A0ABV2YC94</accession>
<dbReference type="Proteomes" id="UP001550850">
    <property type="component" value="Unassembled WGS sequence"/>
</dbReference>
<organism evidence="1 2">
    <name type="scientific">Streptomyces fragilis</name>
    <dbReference type="NCBI Taxonomy" id="67301"/>
    <lineage>
        <taxon>Bacteria</taxon>
        <taxon>Bacillati</taxon>
        <taxon>Actinomycetota</taxon>
        <taxon>Actinomycetes</taxon>
        <taxon>Kitasatosporales</taxon>
        <taxon>Streptomycetaceae</taxon>
        <taxon>Streptomyces</taxon>
    </lineage>
</organism>
<evidence type="ECO:0000313" key="1">
    <source>
        <dbReference type="EMBL" id="MEU3553337.1"/>
    </source>
</evidence>
<dbReference type="EMBL" id="JBEZUR010000003">
    <property type="protein sequence ID" value="MEU3553337.1"/>
    <property type="molecule type" value="Genomic_DNA"/>
</dbReference>
<name>A0ABV2YC94_9ACTN</name>
<reference evidence="1 2" key="1">
    <citation type="submission" date="2024-06" db="EMBL/GenBank/DDBJ databases">
        <title>The Natural Products Discovery Center: Release of the First 8490 Sequenced Strains for Exploring Actinobacteria Biosynthetic Diversity.</title>
        <authorList>
            <person name="Kalkreuter E."/>
            <person name="Kautsar S.A."/>
            <person name="Yang D."/>
            <person name="Bader C.D."/>
            <person name="Teijaro C.N."/>
            <person name="Fluegel L."/>
            <person name="Davis C.M."/>
            <person name="Simpson J.R."/>
            <person name="Lauterbach L."/>
            <person name="Steele A.D."/>
            <person name="Gui C."/>
            <person name="Meng S."/>
            <person name="Li G."/>
            <person name="Viehrig K."/>
            <person name="Ye F."/>
            <person name="Su P."/>
            <person name="Kiefer A.F."/>
            <person name="Nichols A."/>
            <person name="Cepeda A.J."/>
            <person name="Yan W."/>
            <person name="Fan B."/>
            <person name="Jiang Y."/>
            <person name="Adhikari A."/>
            <person name="Zheng C.-J."/>
            <person name="Schuster L."/>
            <person name="Cowan T.M."/>
            <person name="Smanski M.J."/>
            <person name="Chevrette M.G."/>
            <person name="De Carvalho L.P.S."/>
            <person name="Shen B."/>
        </authorList>
    </citation>
    <scope>NUCLEOTIDE SEQUENCE [LARGE SCALE GENOMIC DNA]</scope>
    <source>
        <strain evidence="1 2">NPDC038104</strain>
    </source>
</reference>
<comment type="caution">
    <text evidence="1">The sequence shown here is derived from an EMBL/GenBank/DDBJ whole genome shotgun (WGS) entry which is preliminary data.</text>
</comment>
<sequence>MKTCPRFTRIRAGFEREIAYLSAHSQRHTDSPAAKTSAKQALSLKQRMSRALCRHVEHCLECG</sequence>
<proteinExistence type="predicted"/>
<evidence type="ECO:0000313" key="2">
    <source>
        <dbReference type="Proteomes" id="UP001550850"/>
    </source>
</evidence>
<dbReference type="RefSeq" id="WP_108952683.1">
    <property type="nucleotide sequence ID" value="NZ_BEVZ01000002.1"/>
</dbReference>
<protein>
    <submittedName>
        <fullName evidence="1">Uncharacterized protein</fullName>
    </submittedName>
</protein>
<keyword evidence="2" id="KW-1185">Reference proteome</keyword>
<gene>
    <name evidence="1" type="ORF">AB0E65_03705</name>
</gene>